<dbReference type="KEGG" id="sgn:SGRA_3730"/>
<dbReference type="Proteomes" id="UP000007519">
    <property type="component" value="Chromosome"/>
</dbReference>
<dbReference type="EMBL" id="CP002831">
    <property type="protein sequence ID" value="AFC26446.1"/>
    <property type="molecule type" value="Genomic_DNA"/>
</dbReference>
<protein>
    <submittedName>
        <fullName evidence="2">Uncharacterized protein</fullName>
    </submittedName>
</protein>
<dbReference type="HOGENOM" id="CLU_2994139_0_0_10"/>
<feature type="compositionally biased region" description="Low complexity" evidence="1">
    <location>
        <begin position="32"/>
        <end position="48"/>
    </location>
</feature>
<dbReference type="STRING" id="984262.SGRA_3730"/>
<accession>H6L882</accession>
<gene>
    <name evidence="2" type="ordered locus">SGRA_3730</name>
</gene>
<evidence type="ECO:0000313" key="3">
    <source>
        <dbReference type="Proteomes" id="UP000007519"/>
    </source>
</evidence>
<organism evidence="2 3">
    <name type="scientific">Saprospira grandis (strain Lewin)</name>
    <dbReference type="NCBI Taxonomy" id="984262"/>
    <lineage>
        <taxon>Bacteria</taxon>
        <taxon>Pseudomonadati</taxon>
        <taxon>Bacteroidota</taxon>
        <taxon>Saprospiria</taxon>
        <taxon>Saprospirales</taxon>
        <taxon>Saprospiraceae</taxon>
        <taxon>Saprospira</taxon>
    </lineage>
</organism>
<feature type="region of interest" description="Disordered" evidence="1">
    <location>
        <begin position="32"/>
        <end position="57"/>
    </location>
</feature>
<reference evidence="2 3" key="1">
    <citation type="journal article" date="2012" name="Stand. Genomic Sci.">
        <title>Complete genome sequencing and analysis of Saprospira grandis str. Lewin, a predatory marine bacterium.</title>
        <authorList>
            <person name="Saw J.H."/>
            <person name="Yuryev A."/>
            <person name="Kanbe M."/>
            <person name="Hou S."/>
            <person name="Young A.G."/>
            <person name="Aizawa S."/>
            <person name="Alam M."/>
        </authorList>
    </citation>
    <scope>NUCLEOTIDE SEQUENCE [LARGE SCALE GENOMIC DNA]</scope>
    <source>
        <strain evidence="2 3">Lewin</strain>
    </source>
</reference>
<proteinExistence type="predicted"/>
<evidence type="ECO:0000313" key="2">
    <source>
        <dbReference type="EMBL" id="AFC26446.1"/>
    </source>
</evidence>
<name>H6L882_SAPGL</name>
<dbReference type="AlphaFoldDB" id="H6L882"/>
<sequence>MAFLLFFWGCPALRAGRAISQLAGLLGPAAAAPPGSAAFGGPATAPQPAASPPLDAE</sequence>
<keyword evidence="3" id="KW-1185">Reference proteome</keyword>
<evidence type="ECO:0000256" key="1">
    <source>
        <dbReference type="SAM" id="MobiDB-lite"/>
    </source>
</evidence>